<dbReference type="InterPro" id="IPR023883">
    <property type="entry name" value="CHP03980_redox-disulphide"/>
</dbReference>
<name>A0A110A6T6_ANAPI</name>
<dbReference type="EMBL" id="FQUA01000001">
    <property type="protein sequence ID" value="SHE28306.1"/>
    <property type="molecule type" value="Genomic_DNA"/>
</dbReference>
<reference evidence="2 4" key="1">
    <citation type="journal article" date="2016" name="Genome Announc.">
        <title>Complete Genome Sequence of the Amino Acid-Fermenting Clostridium propionicum X2 (DSM 1682).</title>
        <authorList>
            <person name="Poehlein A."/>
            <person name="Schlien K."/>
            <person name="Chowdhury N.P."/>
            <person name="Gottschalk G."/>
            <person name="Buckel W."/>
            <person name="Daniel R."/>
        </authorList>
    </citation>
    <scope>NUCLEOTIDE SEQUENCE [LARGE SCALE GENOMIC DNA]</scope>
    <source>
        <strain evidence="2 4">X2</strain>
    </source>
</reference>
<dbReference type="PANTHER" id="PTHR39341">
    <property type="entry name" value="BSL7085 PROTEIN"/>
    <property type="match status" value="1"/>
</dbReference>
<accession>A0A110A6T6</accession>
<evidence type="ECO:0000313" key="3">
    <source>
        <dbReference type="EMBL" id="SHE28306.1"/>
    </source>
</evidence>
<dbReference type="SUPFAM" id="SSF140683">
    <property type="entry name" value="SP0561-like"/>
    <property type="match status" value="1"/>
</dbReference>
<dbReference type="InterPro" id="IPR015077">
    <property type="entry name" value="DUF1858"/>
</dbReference>
<evidence type="ECO:0000313" key="4">
    <source>
        <dbReference type="Proteomes" id="UP000068026"/>
    </source>
</evidence>
<dbReference type="OrthoDB" id="15017at2"/>
<reference evidence="3" key="3">
    <citation type="submission" date="2016-11" db="EMBL/GenBank/DDBJ databases">
        <authorList>
            <person name="Varghese N."/>
            <person name="Submissions S."/>
        </authorList>
    </citation>
    <scope>NUCLEOTIDE SEQUENCE</scope>
    <source>
        <strain evidence="3">DSM 1682</strain>
    </source>
</reference>
<reference evidence="5" key="4">
    <citation type="submission" date="2016-11" db="EMBL/GenBank/DDBJ databases">
        <authorList>
            <person name="Jaros S."/>
            <person name="Januszkiewicz K."/>
            <person name="Wedrychowicz H."/>
        </authorList>
    </citation>
    <scope>NUCLEOTIDE SEQUENCE [LARGE SCALE GENOMIC DNA]</scope>
    <source>
        <strain evidence="5">DSM 1682</strain>
    </source>
</reference>
<dbReference type="EMBL" id="CP014223">
    <property type="protein sequence ID" value="AMJ39805.1"/>
    <property type="molecule type" value="Genomic_DNA"/>
</dbReference>
<evidence type="ECO:0000313" key="2">
    <source>
        <dbReference type="EMBL" id="AMJ39805.1"/>
    </source>
</evidence>
<gene>
    <name evidence="2" type="ORF">CPRO_01810</name>
    <name evidence="3" type="ORF">SAMN02745151_00172</name>
</gene>
<evidence type="ECO:0000259" key="1">
    <source>
        <dbReference type="Pfam" id="PF08984"/>
    </source>
</evidence>
<sequence>MKATKDMTIGELLMMDRSVGAVLMENGMHCVGCPSAAAETLEEASMVHGMDIEKLMSDINGYFASKGE</sequence>
<dbReference type="NCBIfam" id="TIGR03980">
    <property type="entry name" value="prismane_assoc"/>
    <property type="match status" value="1"/>
</dbReference>
<dbReference type="Proteomes" id="UP000184204">
    <property type="component" value="Unassembled WGS sequence"/>
</dbReference>
<organism evidence="3 5">
    <name type="scientific">Anaerotignum propionicum DSM 1682</name>
    <dbReference type="NCBI Taxonomy" id="991789"/>
    <lineage>
        <taxon>Bacteria</taxon>
        <taxon>Bacillati</taxon>
        <taxon>Bacillota</taxon>
        <taxon>Clostridia</taxon>
        <taxon>Lachnospirales</taxon>
        <taxon>Anaerotignaceae</taxon>
        <taxon>Anaerotignum</taxon>
    </lineage>
</organism>
<reference evidence="4" key="2">
    <citation type="submission" date="2016-01" db="EMBL/GenBank/DDBJ databases">
        <authorList>
            <person name="Poehlein A."/>
            <person name="Schlien K."/>
            <person name="Gottschalk G."/>
            <person name="Buckel W."/>
            <person name="Daniel R."/>
        </authorList>
    </citation>
    <scope>NUCLEOTIDE SEQUENCE [LARGE SCALE GENOMIC DNA]</scope>
    <source>
        <strain evidence="4">X2</strain>
    </source>
</reference>
<dbReference type="InterPro" id="IPR038062">
    <property type="entry name" value="ScdA-like_N_sf"/>
</dbReference>
<keyword evidence="4" id="KW-1185">Reference proteome</keyword>
<dbReference type="Pfam" id="PF08984">
    <property type="entry name" value="DUF1858"/>
    <property type="match status" value="1"/>
</dbReference>
<feature type="domain" description="DUF1858" evidence="1">
    <location>
        <begin position="4"/>
        <end position="56"/>
    </location>
</feature>
<protein>
    <submittedName>
        <fullName evidence="3">Hybrid cluster protein-associated redox disulfide domain-containing protein</fullName>
    </submittedName>
</protein>
<evidence type="ECO:0000313" key="5">
    <source>
        <dbReference type="Proteomes" id="UP000184204"/>
    </source>
</evidence>
<dbReference type="Gene3D" id="1.10.3910.10">
    <property type="entry name" value="SP0561-like"/>
    <property type="match status" value="1"/>
</dbReference>
<dbReference type="Proteomes" id="UP000068026">
    <property type="component" value="Chromosome"/>
</dbReference>
<dbReference type="PANTHER" id="PTHR39341:SF1">
    <property type="entry name" value="DUF1858 DOMAIN-CONTAINING PROTEIN"/>
    <property type="match status" value="1"/>
</dbReference>
<dbReference type="KEGG" id="cpro:CPRO_01810"/>
<dbReference type="AlphaFoldDB" id="A0A110A6T6"/>
<proteinExistence type="predicted"/>